<evidence type="ECO:0000313" key="2">
    <source>
        <dbReference type="EMBL" id="TCM86162.1"/>
    </source>
</evidence>
<dbReference type="EMBL" id="SLVM01000005">
    <property type="protein sequence ID" value="TCM86162.1"/>
    <property type="molecule type" value="Genomic_DNA"/>
</dbReference>
<evidence type="ECO:0000256" key="1">
    <source>
        <dbReference type="SAM" id="Phobius"/>
    </source>
</evidence>
<organism evidence="2 3">
    <name type="scientific">Rhodovulum steppense</name>
    <dbReference type="NCBI Taxonomy" id="540251"/>
    <lineage>
        <taxon>Bacteria</taxon>
        <taxon>Pseudomonadati</taxon>
        <taxon>Pseudomonadota</taxon>
        <taxon>Alphaproteobacteria</taxon>
        <taxon>Rhodobacterales</taxon>
        <taxon>Paracoccaceae</taxon>
        <taxon>Rhodovulum</taxon>
    </lineage>
</organism>
<dbReference type="OrthoDB" id="7402611at2"/>
<keyword evidence="3" id="KW-1185">Reference proteome</keyword>
<feature type="transmembrane region" description="Helical" evidence="1">
    <location>
        <begin position="42"/>
        <end position="63"/>
    </location>
</feature>
<sequence>MDGVRAALVSGRVGLGLLGLLAGLSAWLLVDVLPDRMAGLPRLHLFVTSLGAAFFPAALALSGPLPPRRALAAAGLVALPLAGLMAWASLRFDDVAGFLATGHPWIGLALLLGLALPFLIAGLGPGRRPTDYAVLFTQSWMIVVRFAAAWLFVGLVWGVLFLSNALLGLVGIDVIERLMNRAEMPYLLSGLMLGLALAVVDELSDYVSPELVLQLLRLLLPVVLVVVAVFLAALPFRGLSNLFGDFSAAAILLAMAFGSATLVSSGLDASDERRAPGGLTWWCCRFLALLLPALAALAGVAVWLRVAQYGLTPDRVVAGAMAALALGYGLAYAGSVLAGPGWGARIRRANVGMALVAMAVVAGFFTPALDPQRMAVAHQIARFESGRVGADGLDLWAIGREWGRAGQAGLVRLAGMEDHPEAARLAERLAALENAETPYAFERAGESGDVAQLVADLAGMLPVRPEGRALPEGLLSSLRLWELQQIGRACTYRTAGGNPGCIAVLADLSEPRAGEEVLIVAHNPAGALLVRAYFREAEGVGFTMRSPEFLTGADFYRAADAAIDALVAGEFRLVPQRLNALEVEGRTLFFGR</sequence>
<feature type="transmembrane region" description="Helical" evidence="1">
    <location>
        <begin position="70"/>
        <end position="90"/>
    </location>
</feature>
<accession>A0A4R1YY34</accession>
<feature type="transmembrane region" description="Helical" evidence="1">
    <location>
        <begin position="316"/>
        <end position="339"/>
    </location>
</feature>
<feature type="transmembrane region" description="Helical" evidence="1">
    <location>
        <begin position="279"/>
        <end position="304"/>
    </location>
</feature>
<gene>
    <name evidence="2" type="ORF">EV216_105127</name>
</gene>
<feature type="transmembrane region" description="Helical" evidence="1">
    <location>
        <begin position="184"/>
        <end position="203"/>
    </location>
</feature>
<reference evidence="2 3" key="1">
    <citation type="submission" date="2019-03" db="EMBL/GenBank/DDBJ databases">
        <title>Genomic Encyclopedia of Type Strains, Phase IV (KMG-IV): sequencing the most valuable type-strain genomes for metagenomic binning, comparative biology and taxonomic classification.</title>
        <authorList>
            <person name="Goeker M."/>
        </authorList>
    </citation>
    <scope>NUCLEOTIDE SEQUENCE [LARGE SCALE GENOMIC DNA]</scope>
    <source>
        <strain evidence="2 3">DSM 21153</strain>
    </source>
</reference>
<feature type="transmembrane region" description="Helical" evidence="1">
    <location>
        <begin position="102"/>
        <end position="121"/>
    </location>
</feature>
<keyword evidence="1" id="KW-1133">Transmembrane helix</keyword>
<proteinExistence type="predicted"/>
<keyword evidence="1" id="KW-0812">Transmembrane</keyword>
<dbReference type="RefSeq" id="WP_132693957.1">
    <property type="nucleotide sequence ID" value="NZ_SLVM01000005.1"/>
</dbReference>
<feature type="transmembrane region" description="Helical" evidence="1">
    <location>
        <begin position="246"/>
        <end position="267"/>
    </location>
</feature>
<dbReference type="Proteomes" id="UP000295277">
    <property type="component" value="Unassembled WGS sequence"/>
</dbReference>
<feature type="transmembrane region" description="Helical" evidence="1">
    <location>
        <begin position="215"/>
        <end position="234"/>
    </location>
</feature>
<keyword evidence="1" id="KW-0472">Membrane</keyword>
<feature type="transmembrane region" description="Helical" evidence="1">
    <location>
        <begin position="351"/>
        <end position="369"/>
    </location>
</feature>
<evidence type="ECO:0000313" key="3">
    <source>
        <dbReference type="Proteomes" id="UP000295277"/>
    </source>
</evidence>
<comment type="caution">
    <text evidence="2">The sequence shown here is derived from an EMBL/GenBank/DDBJ whole genome shotgun (WGS) entry which is preliminary data.</text>
</comment>
<protein>
    <submittedName>
        <fullName evidence="2">Uncharacterized protein DUF4153</fullName>
    </submittedName>
</protein>
<name>A0A4R1YY34_9RHOB</name>
<feature type="transmembrane region" description="Helical" evidence="1">
    <location>
        <begin position="12"/>
        <end position="30"/>
    </location>
</feature>
<dbReference type="AlphaFoldDB" id="A0A4R1YY34"/>
<feature type="transmembrane region" description="Helical" evidence="1">
    <location>
        <begin position="142"/>
        <end position="172"/>
    </location>
</feature>